<evidence type="ECO:0000313" key="5">
    <source>
        <dbReference type="EMBL" id="MBW82508.1"/>
    </source>
</evidence>
<dbReference type="Pfam" id="PF00571">
    <property type="entry name" value="CBS"/>
    <property type="match status" value="1"/>
</dbReference>
<dbReference type="InterPro" id="IPR046342">
    <property type="entry name" value="CBS_dom_sf"/>
</dbReference>
<dbReference type="InterPro" id="IPR000644">
    <property type="entry name" value="CBS_dom"/>
</dbReference>
<dbReference type="PANTHER" id="PTHR13780:SF101">
    <property type="entry name" value="SNF1-RELATED PROTEIN KINASE REGULATORY SUBUNIT GAMMA-LIKE PV42A"/>
    <property type="match status" value="1"/>
</dbReference>
<dbReference type="SUPFAM" id="SSF54631">
    <property type="entry name" value="CBS-domain pair"/>
    <property type="match status" value="2"/>
</dbReference>
<dbReference type="EMBL" id="GGEC01002025">
    <property type="protein sequence ID" value="MBW82508.1"/>
    <property type="molecule type" value="Transcribed_RNA"/>
</dbReference>
<reference evidence="5" key="1">
    <citation type="submission" date="2018-02" db="EMBL/GenBank/DDBJ databases">
        <title>Rhizophora mucronata_Transcriptome.</title>
        <authorList>
            <person name="Meera S.P."/>
            <person name="Sreeshan A."/>
            <person name="Augustine A."/>
        </authorList>
    </citation>
    <scope>NUCLEOTIDE SEQUENCE</scope>
    <source>
        <tissue evidence="5">Leaf</tissue>
    </source>
</reference>
<protein>
    <recommendedName>
        <fullName evidence="4">CBS domain-containing protein</fullName>
    </recommendedName>
</protein>
<organism evidence="5">
    <name type="scientific">Rhizophora mucronata</name>
    <name type="common">Asiatic mangrove</name>
    <dbReference type="NCBI Taxonomy" id="61149"/>
    <lineage>
        <taxon>Eukaryota</taxon>
        <taxon>Viridiplantae</taxon>
        <taxon>Streptophyta</taxon>
        <taxon>Embryophyta</taxon>
        <taxon>Tracheophyta</taxon>
        <taxon>Spermatophyta</taxon>
        <taxon>Magnoliopsida</taxon>
        <taxon>eudicotyledons</taxon>
        <taxon>Gunneridae</taxon>
        <taxon>Pentapetalae</taxon>
        <taxon>rosids</taxon>
        <taxon>fabids</taxon>
        <taxon>Malpighiales</taxon>
        <taxon>Rhizophoraceae</taxon>
        <taxon>Rhizophora</taxon>
    </lineage>
</organism>
<dbReference type="GO" id="GO:0005634">
    <property type="term" value="C:nucleus"/>
    <property type="evidence" value="ECO:0007669"/>
    <property type="project" value="TreeGrafter"/>
</dbReference>
<dbReference type="PANTHER" id="PTHR13780">
    <property type="entry name" value="AMP-ACTIVATED PROTEIN KINASE, GAMMA REGULATORY SUBUNIT"/>
    <property type="match status" value="1"/>
</dbReference>
<feature type="domain" description="CBS" evidence="4">
    <location>
        <begin position="333"/>
        <end position="395"/>
    </location>
</feature>
<proteinExistence type="predicted"/>
<evidence type="ECO:0000256" key="3">
    <source>
        <dbReference type="PROSITE-ProRule" id="PRU00703"/>
    </source>
</evidence>
<accession>A0A2P2IMV5</accession>
<dbReference type="PROSITE" id="PS51371">
    <property type="entry name" value="CBS"/>
    <property type="match status" value="1"/>
</dbReference>
<evidence type="ECO:0000256" key="2">
    <source>
        <dbReference type="ARBA" id="ARBA00023122"/>
    </source>
</evidence>
<dbReference type="Gene3D" id="3.10.580.10">
    <property type="entry name" value="CBS-domain"/>
    <property type="match status" value="2"/>
</dbReference>
<evidence type="ECO:0000256" key="1">
    <source>
        <dbReference type="ARBA" id="ARBA00022737"/>
    </source>
</evidence>
<dbReference type="InterPro" id="IPR050511">
    <property type="entry name" value="AMPK_gamma/SDS23_families"/>
</dbReference>
<evidence type="ECO:0000259" key="4">
    <source>
        <dbReference type="PROSITE" id="PS51371"/>
    </source>
</evidence>
<keyword evidence="2 3" id="KW-0129">CBS domain</keyword>
<dbReference type="AlphaFoldDB" id="A0A2P2IMV5"/>
<dbReference type="SMART" id="SM00116">
    <property type="entry name" value="CBS"/>
    <property type="match status" value="3"/>
</dbReference>
<sequence length="395" mass="42327">MEEPKVEESTSATATATAAAAAAAAATTRSLGGGPILSDMKVRDLIANNKRLVEVPHTASLAYTMNALVANRVIAVPVTASPGNWIGAGGSMIVETDKQSGMVRKHYIGMVTMLDILAHIGGDDQMDGGDNVSDLDKKMSVPISSIIGRCLEGLSLWTFNPNTSILDCMEVFSKGIHRALVPLDHQMENISGVELVESAVGYRMLTQMDLMKCLKANASDLQGILWQSLEEIGAIGETVYAISHSTKVIDAIRCMRAALLNAVPIVVASNSDEEESKQLINGKGKKLIGTFSATDLRGCHLATLQTWLPLSALEFTEQVGNSPLFANLNAPNVSPRELVTCHPDSSLAEVIDKVVAKHVHRIWVVTQHGNLVGLVSLSDIIRVMRAYLLLYPHAA</sequence>
<keyword evidence="1" id="KW-0677">Repeat</keyword>
<dbReference type="GO" id="GO:0005737">
    <property type="term" value="C:cytoplasm"/>
    <property type="evidence" value="ECO:0007669"/>
    <property type="project" value="TreeGrafter"/>
</dbReference>
<name>A0A2P2IMV5_RHIMU</name>